<keyword evidence="4" id="KW-1185">Reference proteome</keyword>
<dbReference type="InterPro" id="IPR005534">
    <property type="entry name" value="Curli_assmbl/transp-comp_CsgG"/>
</dbReference>
<name>V4P8H0_9CAUL</name>
<feature type="signal peptide" evidence="2">
    <location>
        <begin position="1"/>
        <end position="34"/>
    </location>
</feature>
<proteinExistence type="predicted"/>
<reference evidence="3 4" key="1">
    <citation type="journal article" date="2014" name="Nature">
        <title>Sequential evolution of bacterial morphology by co-option of a developmental regulator.</title>
        <authorList>
            <person name="Jiang C."/>
            <person name="Brown P.J."/>
            <person name="Ducret A."/>
            <person name="Brun Y.V."/>
        </authorList>
    </citation>
    <scope>NUCLEOTIDE SEQUENCE [LARGE SCALE GENOMIC DNA]</scope>
    <source>
        <strain evidence="3 4">DSM 16100</strain>
    </source>
</reference>
<dbReference type="GO" id="GO:0030288">
    <property type="term" value="C:outer membrane-bounded periplasmic space"/>
    <property type="evidence" value="ECO:0007669"/>
    <property type="project" value="InterPro"/>
</dbReference>
<evidence type="ECO:0000313" key="3">
    <source>
        <dbReference type="EMBL" id="ESQ81545.1"/>
    </source>
</evidence>
<evidence type="ECO:0000256" key="1">
    <source>
        <dbReference type="SAM" id="MobiDB-lite"/>
    </source>
</evidence>
<feature type="compositionally biased region" description="Basic and acidic residues" evidence="1">
    <location>
        <begin position="332"/>
        <end position="343"/>
    </location>
</feature>
<accession>V4P8H0</accession>
<keyword evidence="2" id="KW-0732">Signal</keyword>
<dbReference type="PATRIC" id="fig|1121022.4.peg.4475"/>
<dbReference type="NCBIfam" id="NF037935">
    <property type="entry name" value="holdfast_HfaB"/>
    <property type="match status" value="1"/>
</dbReference>
<dbReference type="InterPro" id="IPR049861">
    <property type="entry name" value="Holdfast_HfaB"/>
</dbReference>
<dbReference type="STRING" id="1121022.GCA_000376105_03525"/>
<sequence length="354" mass="37490">MTMQIRKPALFGLISAAAMAVALTGCMTTPSVNAEGNYKTPIGKAPVTANPTAYSDALVCLGGYARSHRLASPRLAVGRISDYTGRASLDGGREITQGASLMAMTALAKAGARQVERFDTSVGELELKYANNKLITDAPVSNPTHPADYRKIMAGQVAGSDFFIVGGITELNNNIRSSGVDAYAGETKTTGVKGLFYGRTLVMNVALDLRLVDTRTLEVVDVISYQKQIVGKEVKAGVFDVLNGNIFDISGGQGALEPMQLAVRAMIERATLEFMANLYGASGPDVCLDPQNDFLYNDTLGATGGLTPAYDNLETNNAGTRAEPSRWQNIAGDKRRGPAEHDAGYSASDGGSRY</sequence>
<dbReference type="EMBL" id="AWGB01000087">
    <property type="protein sequence ID" value="ESQ81545.1"/>
    <property type="molecule type" value="Genomic_DNA"/>
</dbReference>
<comment type="caution">
    <text evidence="3">The sequence shown here is derived from an EMBL/GenBank/DDBJ whole genome shotgun (WGS) entry which is preliminary data.</text>
</comment>
<evidence type="ECO:0000256" key="2">
    <source>
        <dbReference type="SAM" id="SignalP"/>
    </source>
</evidence>
<dbReference type="AlphaFoldDB" id="V4P8H0"/>
<evidence type="ECO:0000313" key="4">
    <source>
        <dbReference type="Proteomes" id="UP000017837"/>
    </source>
</evidence>
<gene>
    <name evidence="3" type="ORF">ABENE_21855</name>
</gene>
<dbReference type="Pfam" id="PF03783">
    <property type="entry name" value="CsgG"/>
    <property type="match status" value="1"/>
</dbReference>
<dbReference type="Gene3D" id="3.40.50.10610">
    <property type="entry name" value="ABC-type transport auxiliary lipoprotein component"/>
    <property type="match status" value="1"/>
</dbReference>
<feature type="chain" id="PRO_5004724646" evidence="2">
    <location>
        <begin position="35"/>
        <end position="354"/>
    </location>
</feature>
<dbReference type="Proteomes" id="UP000017837">
    <property type="component" value="Unassembled WGS sequence"/>
</dbReference>
<dbReference type="RefSeq" id="WP_018083200.1">
    <property type="nucleotide sequence ID" value="NZ_AQWM01000025.1"/>
</dbReference>
<dbReference type="eggNOG" id="COG1462">
    <property type="taxonomic scope" value="Bacteria"/>
</dbReference>
<feature type="region of interest" description="Disordered" evidence="1">
    <location>
        <begin position="314"/>
        <end position="354"/>
    </location>
</feature>
<organism evidence="3 4">
    <name type="scientific">Asticcacaulis benevestitus DSM 16100 = ATCC BAA-896</name>
    <dbReference type="NCBI Taxonomy" id="1121022"/>
    <lineage>
        <taxon>Bacteria</taxon>
        <taxon>Pseudomonadati</taxon>
        <taxon>Pseudomonadota</taxon>
        <taxon>Alphaproteobacteria</taxon>
        <taxon>Caulobacterales</taxon>
        <taxon>Caulobacteraceae</taxon>
        <taxon>Asticcacaulis</taxon>
    </lineage>
</organism>
<protein>
    <submittedName>
        <fullName evidence="3">Transcriptional regulator</fullName>
    </submittedName>
</protein>
<dbReference type="PROSITE" id="PS51257">
    <property type="entry name" value="PROKAR_LIPOPROTEIN"/>
    <property type="match status" value="1"/>
</dbReference>